<dbReference type="Gene3D" id="1.10.520.10">
    <property type="match status" value="1"/>
</dbReference>
<dbReference type="Gene3D" id="1.10.420.10">
    <property type="entry name" value="Peroxidase, domain 2"/>
    <property type="match status" value="1"/>
</dbReference>
<evidence type="ECO:0000256" key="8">
    <source>
        <dbReference type="ARBA" id="ARBA00023004"/>
    </source>
</evidence>
<reference evidence="10" key="1">
    <citation type="submission" date="2016-03" db="EMBL/GenBank/DDBJ databases">
        <title>Mechanisms controlling the formation of the plant cell surface in tip-growing cells are functionally conserved among land plants.</title>
        <authorList>
            <person name="Honkanen S."/>
            <person name="Jones V.A."/>
            <person name="Morieri G."/>
            <person name="Champion C."/>
            <person name="Hetherington A.J."/>
            <person name="Kelly S."/>
            <person name="Saint-Marcoux D."/>
            <person name="Proust H."/>
            <person name="Prescott H."/>
            <person name="Dolan L."/>
        </authorList>
    </citation>
    <scope>NUCLEOTIDE SEQUENCE [LARGE SCALE GENOMIC DNA]</scope>
    <source>
        <tissue evidence="10">Whole gametophyte</tissue>
    </source>
</reference>
<evidence type="ECO:0000256" key="4">
    <source>
        <dbReference type="ARBA" id="ARBA00022559"/>
    </source>
</evidence>
<evidence type="ECO:0000256" key="6">
    <source>
        <dbReference type="ARBA" id="ARBA00022723"/>
    </source>
</evidence>
<dbReference type="Pfam" id="PF00141">
    <property type="entry name" value="peroxidase"/>
    <property type="match status" value="1"/>
</dbReference>
<keyword evidence="8" id="KW-0408">Iron</keyword>
<feature type="domain" description="Plant heme peroxidase family profile" evidence="9">
    <location>
        <begin position="179"/>
        <end position="392"/>
    </location>
</feature>
<gene>
    <name evidence="10" type="ORF">AXG93_4698s1350</name>
</gene>
<name>A0A176VHU4_MARPO</name>
<dbReference type="FunFam" id="1.10.520.10:FF:000011">
    <property type="entry name" value="L-ascorbate peroxidase"/>
    <property type="match status" value="1"/>
</dbReference>
<evidence type="ECO:0000256" key="3">
    <source>
        <dbReference type="ARBA" id="ARBA00012940"/>
    </source>
</evidence>
<sequence>MARWCVPRGRTSTKGNGLDMEPEKRKMNLCRTSESDREWDCAISRTASRADSGSECRFLFQAMAALGVRQPCASSAVFRTQSPKWTSCIVPVTLNCRAQQRSCCPSRVCAICGTDSAENDTHAFKLQRRRSLVVSILLPLLPAIINSDPGSTASAAEEEAVRLEQIRAAVRKFVTKAKAAGVLRLVFHDAGPFNLATKQGGMNGSIVLELERPENQGLNRSIKVLSKVKAALEPDVEVSWADLIAVAGAEAVSICGGPKIDVQLGRLDSSLPDPEGQMPEETLTGSQLREAFQAKGFSTQELVALSGAHSVGGKGFGDPYTFDNIYYKILLDKPWLTKENETKMIGLDSDRALPEDEECLRWVNAYAQDQDLFFRDFTSAYMKLVDTGVRRL</sequence>
<keyword evidence="6" id="KW-0479">Metal-binding</keyword>
<evidence type="ECO:0000256" key="2">
    <source>
        <dbReference type="ARBA" id="ARBA00006873"/>
    </source>
</evidence>
<dbReference type="PROSITE" id="PS00436">
    <property type="entry name" value="PEROXIDASE_2"/>
    <property type="match status" value="1"/>
</dbReference>
<protein>
    <recommendedName>
        <fullName evidence="3">L-ascorbate peroxidase</fullName>
        <ecNumber evidence="3">1.11.1.11</ecNumber>
    </recommendedName>
</protein>
<keyword evidence="11" id="KW-1185">Reference proteome</keyword>
<organism evidence="10 11">
    <name type="scientific">Marchantia polymorpha subsp. ruderalis</name>
    <dbReference type="NCBI Taxonomy" id="1480154"/>
    <lineage>
        <taxon>Eukaryota</taxon>
        <taxon>Viridiplantae</taxon>
        <taxon>Streptophyta</taxon>
        <taxon>Embryophyta</taxon>
        <taxon>Marchantiophyta</taxon>
        <taxon>Marchantiopsida</taxon>
        <taxon>Marchantiidae</taxon>
        <taxon>Marchantiales</taxon>
        <taxon>Marchantiaceae</taxon>
        <taxon>Marchantia</taxon>
    </lineage>
</organism>
<dbReference type="GO" id="GO:0034599">
    <property type="term" value="P:cellular response to oxidative stress"/>
    <property type="evidence" value="ECO:0007669"/>
    <property type="project" value="InterPro"/>
</dbReference>
<dbReference type="Proteomes" id="UP000077202">
    <property type="component" value="Unassembled WGS sequence"/>
</dbReference>
<dbReference type="GO" id="GO:0042744">
    <property type="term" value="P:hydrogen peroxide catabolic process"/>
    <property type="evidence" value="ECO:0007669"/>
    <property type="project" value="TreeGrafter"/>
</dbReference>
<dbReference type="SUPFAM" id="SSF48113">
    <property type="entry name" value="Heme-dependent peroxidases"/>
    <property type="match status" value="1"/>
</dbReference>
<dbReference type="PANTHER" id="PTHR31356">
    <property type="entry name" value="THYLAKOID LUMENAL 29 KDA PROTEIN, CHLOROPLASTIC-RELATED"/>
    <property type="match status" value="1"/>
</dbReference>
<evidence type="ECO:0000259" key="9">
    <source>
        <dbReference type="PROSITE" id="PS50873"/>
    </source>
</evidence>
<evidence type="ECO:0000256" key="7">
    <source>
        <dbReference type="ARBA" id="ARBA00023002"/>
    </source>
</evidence>
<evidence type="ECO:0000256" key="1">
    <source>
        <dbReference type="ARBA" id="ARBA00001970"/>
    </source>
</evidence>
<dbReference type="GO" id="GO:0020037">
    <property type="term" value="F:heme binding"/>
    <property type="evidence" value="ECO:0007669"/>
    <property type="project" value="InterPro"/>
</dbReference>
<keyword evidence="7" id="KW-0560">Oxidoreductase</keyword>
<keyword evidence="4" id="KW-0575">Peroxidase</keyword>
<dbReference type="InterPro" id="IPR019794">
    <property type="entry name" value="Peroxidases_AS"/>
</dbReference>
<dbReference type="PROSITE" id="PS50873">
    <property type="entry name" value="PEROXIDASE_4"/>
    <property type="match status" value="1"/>
</dbReference>
<dbReference type="GO" id="GO:0000302">
    <property type="term" value="P:response to reactive oxygen species"/>
    <property type="evidence" value="ECO:0007669"/>
    <property type="project" value="TreeGrafter"/>
</dbReference>
<evidence type="ECO:0000313" key="11">
    <source>
        <dbReference type="Proteomes" id="UP000077202"/>
    </source>
</evidence>
<comment type="caution">
    <text evidence="10">The sequence shown here is derived from an EMBL/GenBank/DDBJ whole genome shotgun (WGS) entry which is preliminary data.</text>
</comment>
<comment type="similarity">
    <text evidence="2">Belongs to the peroxidase family. Ascorbate peroxidase subfamily.</text>
</comment>
<dbReference type="GO" id="GO:0016688">
    <property type="term" value="F:L-ascorbate peroxidase activity"/>
    <property type="evidence" value="ECO:0007669"/>
    <property type="project" value="UniProtKB-EC"/>
</dbReference>
<proteinExistence type="inferred from homology"/>
<dbReference type="PANTHER" id="PTHR31356:SF8">
    <property type="entry name" value="L-ASCORBATE PEROXIDASE 6-RELATED"/>
    <property type="match status" value="1"/>
</dbReference>
<dbReference type="PROSITE" id="PS00435">
    <property type="entry name" value="PEROXIDASE_1"/>
    <property type="match status" value="1"/>
</dbReference>
<dbReference type="InterPro" id="IPR002207">
    <property type="entry name" value="Peroxidase_I"/>
</dbReference>
<dbReference type="EMBL" id="LVLJ01003604">
    <property type="protein sequence ID" value="OAE20484.1"/>
    <property type="molecule type" value="Genomic_DNA"/>
</dbReference>
<evidence type="ECO:0000313" key="10">
    <source>
        <dbReference type="EMBL" id="OAE20484.1"/>
    </source>
</evidence>
<dbReference type="EC" id="1.11.1.11" evidence="3"/>
<evidence type="ECO:0000256" key="5">
    <source>
        <dbReference type="ARBA" id="ARBA00022617"/>
    </source>
</evidence>
<dbReference type="PRINTS" id="PR00458">
    <property type="entry name" value="PEROXIDASE"/>
</dbReference>
<dbReference type="AlphaFoldDB" id="A0A176VHU4"/>
<comment type="cofactor">
    <cofactor evidence="1">
        <name>heme b</name>
        <dbReference type="ChEBI" id="CHEBI:60344"/>
    </cofactor>
</comment>
<dbReference type="PRINTS" id="PR00459">
    <property type="entry name" value="ASPEROXIDASE"/>
</dbReference>
<dbReference type="GO" id="GO:0046872">
    <property type="term" value="F:metal ion binding"/>
    <property type="evidence" value="ECO:0007669"/>
    <property type="project" value="UniProtKB-KW"/>
</dbReference>
<dbReference type="FunFam" id="1.10.420.10:FF:000011">
    <property type="entry name" value="Adenylate/guanylate cyclase"/>
    <property type="match status" value="1"/>
</dbReference>
<dbReference type="InterPro" id="IPR002016">
    <property type="entry name" value="Haem_peroxidase"/>
</dbReference>
<dbReference type="CDD" id="cd00314">
    <property type="entry name" value="plant_peroxidase_like"/>
    <property type="match status" value="1"/>
</dbReference>
<dbReference type="InterPro" id="IPR044831">
    <property type="entry name" value="Ccp1-like"/>
</dbReference>
<dbReference type="InterPro" id="IPR019793">
    <property type="entry name" value="Peroxidases_heam-ligand_BS"/>
</dbReference>
<dbReference type="InterPro" id="IPR010255">
    <property type="entry name" value="Haem_peroxidase_sf"/>
</dbReference>
<accession>A0A176VHU4</accession>
<keyword evidence="5" id="KW-0349">Heme</keyword>